<feature type="transmembrane region" description="Helical" evidence="1">
    <location>
        <begin position="730"/>
        <end position="748"/>
    </location>
</feature>
<evidence type="ECO:0000313" key="4">
    <source>
        <dbReference type="Proteomes" id="UP000214746"/>
    </source>
</evidence>
<dbReference type="AlphaFoldDB" id="A0A2W1NPK5"/>
<keyword evidence="1" id="KW-0812">Transmembrane</keyword>
<dbReference type="OrthoDB" id="3199331at2"/>
<feature type="transmembrane region" description="Helical" evidence="1">
    <location>
        <begin position="562"/>
        <end position="581"/>
    </location>
</feature>
<feature type="transmembrane region" description="Helical" evidence="1">
    <location>
        <begin position="425"/>
        <end position="446"/>
    </location>
</feature>
<dbReference type="EMBL" id="NHRJ02000005">
    <property type="protein sequence ID" value="PZE20833.1"/>
    <property type="molecule type" value="Genomic_DNA"/>
</dbReference>
<reference evidence="3" key="1">
    <citation type="submission" date="2018-06" db="EMBL/GenBank/DDBJ databases">
        <title>Paenibacillus xerothermodurans sp. nov. an extremely dry heat resistant spore forming bacterium isolated from the soil of Cape Canaveral, Florida.</title>
        <authorList>
            <person name="Seuylemezian A."/>
            <person name="Kaur N."/>
            <person name="Patil P."/>
            <person name="Patil P."/>
            <person name="Mayilraj S."/>
            <person name="Vaishampayan P."/>
        </authorList>
    </citation>
    <scope>NUCLEOTIDE SEQUENCE [LARGE SCALE GENOMIC DNA]</scope>
    <source>
        <strain evidence="3">ATCC 27380</strain>
    </source>
</reference>
<keyword evidence="1" id="KW-0472">Membrane</keyword>
<feature type="chain" id="PRO_5038663680" evidence="2">
    <location>
        <begin position="21"/>
        <end position="807"/>
    </location>
</feature>
<feature type="transmembrane region" description="Helical" evidence="1">
    <location>
        <begin position="609"/>
        <end position="628"/>
    </location>
</feature>
<feature type="transmembrane region" description="Helical" evidence="1">
    <location>
        <begin position="458"/>
        <end position="480"/>
    </location>
</feature>
<comment type="caution">
    <text evidence="3">The sequence shown here is derived from an EMBL/GenBank/DDBJ whole genome shotgun (WGS) entry which is preliminary data.</text>
</comment>
<feature type="transmembrane region" description="Helical" evidence="1">
    <location>
        <begin position="760"/>
        <end position="779"/>
    </location>
</feature>
<protein>
    <submittedName>
        <fullName evidence="3">Uncharacterized protein</fullName>
    </submittedName>
</protein>
<feature type="signal peptide" evidence="2">
    <location>
        <begin position="1"/>
        <end position="20"/>
    </location>
</feature>
<keyword evidence="4" id="KW-1185">Reference proteome</keyword>
<keyword evidence="2" id="KW-0732">Signal</keyword>
<name>A0A2W1NPK5_PAEXE</name>
<dbReference type="InterPro" id="IPR017850">
    <property type="entry name" value="Alkaline_phosphatase_core_sf"/>
</dbReference>
<keyword evidence="1" id="KW-1133">Transmembrane helix</keyword>
<feature type="transmembrane region" description="Helical" evidence="1">
    <location>
        <begin position="661"/>
        <end position="679"/>
    </location>
</feature>
<feature type="transmembrane region" description="Helical" evidence="1">
    <location>
        <begin position="513"/>
        <end position="531"/>
    </location>
</feature>
<feature type="transmembrane region" description="Helical" evidence="1">
    <location>
        <begin position="634"/>
        <end position="654"/>
    </location>
</feature>
<evidence type="ECO:0000256" key="2">
    <source>
        <dbReference type="SAM" id="SignalP"/>
    </source>
</evidence>
<proteinExistence type="predicted"/>
<sequence length="807" mass="85254">MGKLNTIAVSVIVWTSVVLAQHTASTVEAAVTLPQEQQAQKTIPNAVRKKVTIISVPGLSFLELGAVGGEPPLAEAMPHLAEIRRDAAWGAMNVRTPGRGIEDVYTSFGAGHFAYSSTGIQGLQADEMVGSETALCRFVRFTGESVGTDRPGGIVIPRMALLKRKNEIGSYRAQPGMLGEQLAASGVRVSVWGNLDLLKSSRSLRKAEFGRSYRRYAPLMLTDTAGRVPHGDVSGSILLRDVSGPSGLRTNYSRLLELWRVEKGSAVTLLELGDLHRLYAERASYSEQAFRQAKNDVVSEIDHFIGTVINDIKAEHTAGTEEQQELWLISPQVNPDAAKAKALLAPAMNYRPGAPEALLTSATTRRAGVVSSIDFAPSLLAAYGIVEHSDMLGLPMQAEPCAGALTQLLHDVRRMQSVYLMRPPLLIGLAVYEIAAMIGALAAVGLFGDQRLRKRGRVLWRCVLFSLLLAPAGLLALGRMPNEPGWLHVTAAIGSVVAVSAVLAAAAQRITGGYVHCLAGIGLFISALILYDGFGGARGMQWSVLGYDPMIGARYYGIGNEYMGVLLGAALLGLTALQQALRLRRRPRRAVHGPGGPFTAPGTSAPAPALAALPAAAAGTLIAGYLASPALGTNAGGALAAAAGFGALLARLAGGRSWLRAAPALALLMCAALAGLWLLNAGAATGAMADGQQSHIGRAFEALHQGRLDTIGAIIGRKLQMNWHLIGVSAWSKVLLTGLAVMAALVLRPRGVFRRWQRRYPFLMYGCAANVIGTIEALLLNDSGIVAAATMIIYSSVPLLLLKLEGA</sequence>
<gene>
    <name evidence="3" type="ORF">CBW46_011815</name>
</gene>
<dbReference type="SUPFAM" id="SSF53649">
    <property type="entry name" value="Alkaline phosphatase-like"/>
    <property type="match status" value="1"/>
</dbReference>
<dbReference type="RefSeq" id="WP_089200204.1">
    <property type="nucleotide sequence ID" value="NZ_NHRJ02000005.1"/>
</dbReference>
<accession>A0A2W1NPK5</accession>
<feature type="transmembrane region" description="Helical" evidence="1">
    <location>
        <begin position="486"/>
        <end position="506"/>
    </location>
</feature>
<evidence type="ECO:0000256" key="1">
    <source>
        <dbReference type="SAM" id="Phobius"/>
    </source>
</evidence>
<dbReference type="Proteomes" id="UP000214746">
    <property type="component" value="Unassembled WGS sequence"/>
</dbReference>
<organism evidence="3 4">
    <name type="scientific">Paenibacillus xerothermodurans</name>
    <dbReference type="NCBI Taxonomy" id="1977292"/>
    <lineage>
        <taxon>Bacteria</taxon>
        <taxon>Bacillati</taxon>
        <taxon>Bacillota</taxon>
        <taxon>Bacilli</taxon>
        <taxon>Bacillales</taxon>
        <taxon>Paenibacillaceae</taxon>
        <taxon>Paenibacillus</taxon>
    </lineage>
</organism>
<evidence type="ECO:0000313" key="3">
    <source>
        <dbReference type="EMBL" id="PZE20833.1"/>
    </source>
</evidence>
<feature type="transmembrane region" description="Helical" evidence="1">
    <location>
        <begin position="785"/>
        <end position="802"/>
    </location>
</feature>